<keyword evidence="4" id="KW-1000">Mitochondrion outer membrane</keyword>
<dbReference type="Proteomes" id="UP000614350">
    <property type="component" value="Unassembled WGS sequence"/>
</dbReference>
<evidence type="ECO:0000313" key="10">
    <source>
        <dbReference type="EMBL" id="KAF7403013.1"/>
    </source>
</evidence>
<dbReference type="AlphaFoldDB" id="A0A834KA82"/>
<keyword evidence="5" id="KW-0653">Protein transport</keyword>
<reference evidence="10" key="1">
    <citation type="journal article" date="2020" name="G3 (Bethesda)">
        <title>High-Quality Assemblies for Three Invasive Social Wasps from the &lt;i&gt;Vespula&lt;/i&gt; Genus.</title>
        <authorList>
            <person name="Harrop T.W.R."/>
            <person name="Guhlin J."/>
            <person name="McLaughlin G.M."/>
            <person name="Permina E."/>
            <person name="Stockwell P."/>
            <person name="Gilligan J."/>
            <person name="Le Lec M.F."/>
            <person name="Gruber M.A.M."/>
            <person name="Quinn O."/>
            <person name="Lovegrove M."/>
            <person name="Duncan E.J."/>
            <person name="Remnant E.J."/>
            <person name="Van Eeckhoven J."/>
            <person name="Graham B."/>
            <person name="Knapp R.A."/>
            <person name="Langford K.W."/>
            <person name="Kronenberg Z."/>
            <person name="Press M.O."/>
            <person name="Eacker S.M."/>
            <person name="Wilson-Rankin E.E."/>
            <person name="Purcell J."/>
            <person name="Lester P.J."/>
            <person name="Dearden P.K."/>
        </authorList>
    </citation>
    <scope>NUCLEOTIDE SEQUENCE</scope>
    <source>
        <strain evidence="10">Marl-1</strain>
    </source>
</reference>
<feature type="domain" description="Metaxin glutathione S-transferase" evidence="9">
    <location>
        <begin position="173"/>
        <end position="236"/>
    </location>
</feature>
<dbReference type="InterPro" id="IPR033468">
    <property type="entry name" value="Metaxin_GST"/>
</dbReference>
<sequence>MSTSEKMQLDVWKGDWGLASIDTECLQVLAYARFNGIPLQVKATNNPFKTPNGRLPVLRTKHTSLDKVSEIIQYLKKTNFDSSSANNSKEYAEFIAYDTMLKDKLYPAMQFIWWLDQTNLNELVRPWYCKAVPFPLNYYYPSKFENQAKAVIETLYPTEDNMTVIENKVYSEAQKCLTSLSTRLGDSKYFLGQSHTMLDAVVYSYLAPLLKTPLVNPPLQNHLKACTNLVTFVTHISQKYFRDEYQQYEKVKSENNVKRMRKDSYTEFPNKRRDQVLAGIFAAAAMIGYALLTGKLEVPIKDNKMINQAEEYILEDEVDE</sequence>
<keyword evidence="11" id="KW-1185">Reference proteome</keyword>
<dbReference type="PANTHER" id="PTHR12289:SF41">
    <property type="entry name" value="FAILED AXON CONNECTIONS-RELATED"/>
    <property type="match status" value="1"/>
</dbReference>
<dbReference type="CDD" id="cd03078">
    <property type="entry name" value="GST_N_Metaxin1_like"/>
    <property type="match status" value="1"/>
</dbReference>
<evidence type="ECO:0000313" key="11">
    <source>
        <dbReference type="Proteomes" id="UP000614350"/>
    </source>
</evidence>
<comment type="caution">
    <text evidence="10">The sequence shown here is derived from an EMBL/GenBank/DDBJ whole genome shotgun (WGS) entry which is preliminary data.</text>
</comment>
<evidence type="ECO:0000259" key="9">
    <source>
        <dbReference type="Pfam" id="PF17171"/>
    </source>
</evidence>
<proteinExistence type="inferred from homology"/>
<evidence type="ECO:0000256" key="7">
    <source>
        <dbReference type="ARBA" id="ARBA00023136"/>
    </source>
</evidence>
<dbReference type="InterPro" id="IPR050931">
    <property type="entry name" value="Mito_Protein_Transport_Metaxin"/>
</dbReference>
<keyword evidence="7" id="KW-0472">Membrane</keyword>
<evidence type="ECO:0000256" key="4">
    <source>
        <dbReference type="ARBA" id="ARBA00022787"/>
    </source>
</evidence>
<organism evidence="10 11">
    <name type="scientific">Vespula vulgaris</name>
    <name type="common">Yellow jacket</name>
    <name type="synonym">Wasp</name>
    <dbReference type="NCBI Taxonomy" id="7454"/>
    <lineage>
        <taxon>Eukaryota</taxon>
        <taxon>Metazoa</taxon>
        <taxon>Ecdysozoa</taxon>
        <taxon>Arthropoda</taxon>
        <taxon>Hexapoda</taxon>
        <taxon>Insecta</taxon>
        <taxon>Pterygota</taxon>
        <taxon>Neoptera</taxon>
        <taxon>Endopterygota</taxon>
        <taxon>Hymenoptera</taxon>
        <taxon>Apocrita</taxon>
        <taxon>Aculeata</taxon>
        <taxon>Vespoidea</taxon>
        <taxon>Vespidae</taxon>
        <taxon>Vespinae</taxon>
        <taxon>Vespula</taxon>
    </lineage>
</organism>
<dbReference type="GO" id="GO:0001401">
    <property type="term" value="C:SAM complex"/>
    <property type="evidence" value="ECO:0007669"/>
    <property type="project" value="InterPro"/>
</dbReference>
<evidence type="ECO:0000256" key="1">
    <source>
        <dbReference type="ARBA" id="ARBA00004294"/>
    </source>
</evidence>
<dbReference type="GO" id="GO:0015031">
    <property type="term" value="P:protein transport"/>
    <property type="evidence" value="ECO:0007669"/>
    <property type="project" value="UniProtKB-KW"/>
</dbReference>
<dbReference type="Gene3D" id="1.20.1050.130">
    <property type="match status" value="1"/>
</dbReference>
<protein>
    <recommendedName>
        <fullName evidence="12">Metaxin-1</fullName>
    </recommendedName>
</protein>
<dbReference type="SUPFAM" id="SSF47616">
    <property type="entry name" value="GST C-terminal domain-like"/>
    <property type="match status" value="1"/>
</dbReference>
<dbReference type="Pfam" id="PF10568">
    <property type="entry name" value="Tom37"/>
    <property type="match status" value="1"/>
</dbReference>
<gene>
    <name evidence="10" type="ORF">HZH66_005280</name>
</gene>
<dbReference type="Pfam" id="PF17171">
    <property type="entry name" value="GST_C_6"/>
    <property type="match status" value="1"/>
</dbReference>
<dbReference type="InterPro" id="IPR036282">
    <property type="entry name" value="Glutathione-S-Trfase_C_sf"/>
</dbReference>
<evidence type="ECO:0000256" key="3">
    <source>
        <dbReference type="ARBA" id="ARBA00022448"/>
    </source>
</evidence>
<evidence type="ECO:0000256" key="5">
    <source>
        <dbReference type="ARBA" id="ARBA00022927"/>
    </source>
</evidence>
<keyword evidence="3" id="KW-0813">Transport</keyword>
<dbReference type="InterPro" id="IPR019564">
    <property type="entry name" value="Sam37/metaxin_N"/>
</dbReference>
<dbReference type="EMBL" id="JACSEA010000004">
    <property type="protein sequence ID" value="KAF7403013.1"/>
    <property type="molecule type" value="Genomic_DNA"/>
</dbReference>
<feature type="domain" description="Mitochondrial outer membrane transport complex Sam37/metaxin N-terminal" evidence="8">
    <location>
        <begin position="25"/>
        <end position="144"/>
    </location>
</feature>
<evidence type="ECO:0000256" key="2">
    <source>
        <dbReference type="ARBA" id="ARBA00009170"/>
    </source>
</evidence>
<comment type="similarity">
    <text evidence="2">Belongs to the metaxin family.</text>
</comment>
<keyword evidence="6" id="KW-0496">Mitochondrion</keyword>
<name>A0A834KA82_VESVU</name>
<dbReference type="CDD" id="cd03212">
    <property type="entry name" value="GST_C_Metaxin1_3"/>
    <property type="match status" value="1"/>
</dbReference>
<evidence type="ECO:0000259" key="8">
    <source>
        <dbReference type="Pfam" id="PF10568"/>
    </source>
</evidence>
<evidence type="ECO:0000256" key="6">
    <source>
        <dbReference type="ARBA" id="ARBA00023128"/>
    </source>
</evidence>
<accession>A0A834KA82</accession>
<dbReference type="PANTHER" id="PTHR12289">
    <property type="entry name" value="METAXIN RELATED"/>
    <property type="match status" value="1"/>
</dbReference>
<dbReference type="GO" id="GO:0007005">
    <property type="term" value="P:mitochondrion organization"/>
    <property type="evidence" value="ECO:0007669"/>
    <property type="project" value="TreeGrafter"/>
</dbReference>
<comment type="subcellular location">
    <subcellularLocation>
        <location evidence="1">Mitochondrion outer membrane</location>
    </subcellularLocation>
</comment>
<evidence type="ECO:0008006" key="12">
    <source>
        <dbReference type="Google" id="ProtNLM"/>
    </source>
</evidence>